<proteinExistence type="predicted"/>
<accession>A0ABV8VYS6</accession>
<dbReference type="Gene3D" id="1.10.260.50">
    <property type="match status" value="1"/>
</dbReference>
<name>A0ABV8VYS6_9BACI</name>
<dbReference type="Proteomes" id="UP001595880">
    <property type="component" value="Unassembled WGS sequence"/>
</dbReference>
<organism evidence="4 5">
    <name type="scientific">Gracilibacillus marinus</name>
    <dbReference type="NCBI Taxonomy" id="630535"/>
    <lineage>
        <taxon>Bacteria</taxon>
        <taxon>Bacillati</taxon>
        <taxon>Bacillota</taxon>
        <taxon>Bacilli</taxon>
        <taxon>Bacillales</taxon>
        <taxon>Bacillaceae</taxon>
        <taxon>Gracilibacillus</taxon>
    </lineage>
</organism>
<dbReference type="PIRSF" id="PIRSF005572">
    <property type="entry name" value="NifS"/>
    <property type="match status" value="1"/>
</dbReference>
<dbReference type="InterPro" id="IPR015424">
    <property type="entry name" value="PyrdxlP-dep_Trfase"/>
</dbReference>
<sequence>MIYCDYAATTPMLDEAMDIYSEINRSYFGNASSLHDFGTKANDYLRHARELIAHCFRAKSENIIFTNGGTEGNILAINTLLRSIPTKDKPHVISTMMEHSSIYYHLLSLEKENQIDVTFLEGNKEGHITIEQVIHAIKPSTKLVTIQYVNGETGVKQPIEEISALLSKKNILFHSDFVQSFGKIHTDVTQLPIDAITVSSHKIYGPKSVGAIYFRNPHVLVHHPIETNHEFGLRPGTVDVAAICAFAVSAKRIHEIAVYEHLYQVRAYFINQLKQKEIPLLPLCSKNSCPSIVGCISNEIQGDYLLLEYNRFNIAISTGSACALGQQEIPRAVLPLLDNEEDGKRYIRFSFSHLTTFEEIDTIIMVSAKIFQRLEEARLAYG</sequence>
<keyword evidence="2" id="KW-0663">Pyridoxal phosphate</keyword>
<evidence type="ECO:0000259" key="3">
    <source>
        <dbReference type="Pfam" id="PF00266"/>
    </source>
</evidence>
<reference evidence="5" key="1">
    <citation type="journal article" date="2019" name="Int. J. Syst. Evol. Microbiol.">
        <title>The Global Catalogue of Microorganisms (GCM) 10K type strain sequencing project: providing services to taxonomists for standard genome sequencing and annotation.</title>
        <authorList>
            <consortium name="The Broad Institute Genomics Platform"/>
            <consortium name="The Broad Institute Genome Sequencing Center for Infectious Disease"/>
            <person name="Wu L."/>
            <person name="Ma J."/>
        </authorList>
    </citation>
    <scope>NUCLEOTIDE SEQUENCE [LARGE SCALE GENOMIC DNA]</scope>
    <source>
        <strain evidence="5">KACC 14058</strain>
    </source>
</reference>
<dbReference type="Gene3D" id="3.90.1150.10">
    <property type="entry name" value="Aspartate Aminotransferase, domain 1"/>
    <property type="match status" value="1"/>
</dbReference>
<dbReference type="NCBIfam" id="NF002806">
    <property type="entry name" value="PRK02948.1"/>
    <property type="match status" value="1"/>
</dbReference>
<comment type="cofactor">
    <cofactor evidence="1">
        <name>pyridoxal 5'-phosphate</name>
        <dbReference type="ChEBI" id="CHEBI:597326"/>
    </cofactor>
</comment>
<gene>
    <name evidence="4" type="ORF">ACFOZ1_11215</name>
</gene>
<dbReference type="Gene3D" id="3.40.640.10">
    <property type="entry name" value="Type I PLP-dependent aspartate aminotransferase-like (Major domain)"/>
    <property type="match status" value="1"/>
</dbReference>
<dbReference type="Pfam" id="PF00266">
    <property type="entry name" value="Aminotran_5"/>
    <property type="match status" value="1"/>
</dbReference>
<dbReference type="EMBL" id="JBHSDV010000003">
    <property type="protein sequence ID" value="MFC4388368.1"/>
    <property type="molecule type" value="Genomic_DNA"/>
</dbReference>
<dbReference type="InterPro" id="IPR015421">
    <property type="entry name" value="PyrdxlP-dep_Trfase_major"/>
</dbReference>
<protein>
    <submittedName>
        <fullName evidence="4">IscS subfamily cysteine desulfurase</fullName>
    </submittedName>
</protein>
<dbReference type="PANTHER" id="PTHR11601">
    <property type="entry name" value="CYSTEINE DESULFURYLASE FAMILY MEMBER"/>
    <property type="match status" value="1"/>
</dbReference>
<evidence type="ECO:0000313" key="4">
    <source>
        <dbReference type="EMBL" id="MFC4388368.1"/>
    </source>
</evidence>
<dbReference type="PANTHER" id="PTHR11601:SF36">
    <property type="entry name" value="CYSTEINE DESULFURASE NIFS-RELATED"/>
    <property type="match status" value="1"/>
</dbReference>
<dbReference type="InterPro" id="IPR000192">
    <property type="entry name" value="Aminotrans_V_dom"/>
</dbReference>
<evidence type="ECO:0000313" key="5">
    <source>
        <dbReference type="Proteomes" id="UP001595880"/>
    </source>
</evidence>
<evidence type="ECO:0000256" key="1">
    <source>
        <dbReference type="ARBA" id="ARBA00001933"/>
    </source>
</evidence>
<comment type="caution">
    <text evidence="4">The sequence shown here is derived from an EMBL/GenBank/DDBJ whole genome shotgun (WGS) entry which is preliminary data.</text>
</comment>
<dbReference type="InterPro" id="IPR015422">
    <property type="entry name" value="PyrdxlP-dep_Trfase_small"/>
</dbReference>
<dbReference type="RefSeq" id="WP_390199336.1">
    <property type="nucleotide sequence ID" value="NZ_JBHSDV010000003.1"/>
</dbReference>
<feature type="domain" description="Aminotransferase class V" evidence="3">
    <location>
        <begin position="2"/>
        <end position="362"/>
    </location>
</feature>
<keyword evidence="5" id="KW-1185">Reference proteome</keyword>
<evidence type="ECO:0000256" key="2">
    <source>
        <dbReference type="ARBA" id="ARBA00022898"/>
    </source>
</evidence>
<dbReference type="InterPro" id="IPR016454">
    <property type="entry name" value="Cysteine_dSase"/>
</dbReference>
<dbReference type="SUPFAM" id="SSF53383">
    <property type="entry name" value="PLP-dependent transferases"/>
    <property type="match status" value="1"/>
</dbReference>